<evidence type="ECO:0000313" key="1">
    <source>
        <dbReference type="EMBL" id="SEL10090.1"/>
    </source>
</evidence>
<keyword evidence="2" id="KW-1185">Reference proteome</keyword>
<dbReference type="AlphaFoldDB" id="A0A1H7MFI3"/>
<dbReference type="EMBL" id="FOBH01000005">
    <property type="protein sequence ID" value="SEL10090.1"/>
    <property type="molecule type" value="Genomic_DNA"/>
</dbReference>
<evidence type="ECO:0000313" key="2">
    <source>
        <dbReference type="Proteomes" id="UP000198620"/>
    </source>
</evidence>
<dbReference type="RefSeq" id="WP_090828528.1">
    <property type="nucleotide sequence ID" value="NZ_FOBH01000005.1"/>
</dbReference>
<dbReference type="OrthoDB" id="9814432at2"/>
<proteinExistence type="predicted"/>
<dbReference type="NCBIfam" id="NF041023">
    <property type="entry name" value="PP0621_fam"/>
    <property type="match status" value="1"/>
</dbReference>
<reference evidence="1 2" key="1">
    <citation type="submission" date="2016-10" db="EMBL/GenBank/DDBJ databases">
        <authorList>
            <person name="de Groot N.N."/>
        </authorList>
    </citation>
    <scope>NUCLEOTIDE SEQUENCE [LARGE SCALE GENOMIC DNA]</scope>
    <source>
        <strain evidence="1 2">Nv1</strain>
    </source>
</reference>
<gene>
    <name evidence="1" type="ORF">SAMN05216387_10564</name>
</gene>
<dbReference type="Proteomes" id="UP000198620">
    <property type="component" value="Unassembled WGS sequence"/>
</dbReference>
<evidence type="ECO:0008006" key="3">
    <source>
        <dbReference type="Google" id="ProtNLM"/>
    </source>
</evidence>
<name>A0A1H7MFI3_9PROT</name>
<protein>
    <recommendedName>
        <fullName evidence="3">Preprotein translocase subunit YajC</fullName>
    </recommendedName>
</protein>
<dbReference type="InterPro" id="IPR049708">
    <property type="entry name" value="PP0621-like"/>
</dbReference>
<organism evidence="1 2">
    <name type="scientific">Nitrosovibrio tenuis</name>
    <dbReference type="NCBI Taxonomy" id="1233"/>
    <lineage>
        <taxon>Bacteria</taxon>
        <taxon>Pseudomonadati</taxon>
        <taxon>Pseudomonadota</taxon>
        <taxon>Betaproteobacteria</taxon>
        <taxon>Nitrosomonadales</taxon>
        <taxon>Nitrosomonadaceae</taxon>
        <taxon>Nitrosovibrio</taxon>
    </lineage>
</organism>
<dbReference type="STRING" id="1233.SAMN05216387_10564"/>
<accession>A0A1H7MFI3</accession>
<sequence>MGRILFFILIAALFLWLISSYRRALKKRQEERKGPATLEGEDMVRCVHCGVHLPRSESITSEGKYFCSDEHRRLHSQG</sequence>